<evidence type="ECO:0000259" key="6">
    <source>
        <dbReference type="PROSITE" id="PS50865"/>
    </source>
</evidence>
<feature type="compositionally biased region" description="Polar residues" evidence="5">
    <location>
        <begin position="76"/>
        <end position="87"/>
    </location>
</feature>
<reference evidence="8" key="1">
    <citation type="submission" date="2025-08" db="UniProtKB">
        <authorList>
            <consortium name="RefSeq"/>
        </authorList>
    </citation>
    <scope>IDENTIFICATION</scope>
    <source>
        <tissue evidence="8">Testes</tissue>
    </source>
</reference>
<evidence type="ECO:0000256" key="1">
    <source>
        <dbReference type="ARBA" id="ARBA00022723"/>
    </source>
</evidence>
<organism evidence="7 8">
    <name type="scientific">Saccoglossus kowalevskii</name>
    <name type="common">Acorn worm</name>
    <dbReference type="NCBI Taxonomy" id="10224"/>
    <lineage>
        <taxon>Eukaryota</taxon>
        <taxon>Metazoa</taxon>
        <taxon>Hemichordata</taxon>
        <taxon>Enteropneusta</taxon>
        <taxon>Harrimaniidae</taxon>
        <taxon>Saccoglossus</taxon>
    </lineage>
</organism>
<dbReference type="Gene3D" id="1.10.8.10">
    <property type="entry name" value="DNA helicase RuvA subunit, C-terminal domain"/>
    <property type="match status" value="1"/>
</dbReference>
<dbReference type="Proteomes" id="UP000694865">
    <property type="component" value="Unplaced"/>
</dbReference>
<proteinExistence type="predicted"/>
<dbReference type="CDD" id="cd14278">
    <property type="entry name" value="UBA_NAC_like"/>
    <property type="match status" value="1"/>
</dbReference>
<keyword evidence="3" id="KW-0862">Zinc</keyword>
<dbReference type="Pfam" id="PF01753">
    <property type="entry name" value="zf-MYND"/>
    <property type="match status" value="1"/>
</dbReference>
<dbReference type="PROSITE" id="PS50865">
    <property type="entry name" value="ZF_MYND_2"/>
    <property type="match status" value="1"/>
</dbReference>
<evidence type="ECO:0000256" key="4">
    <source>
        <dbReference type="PROSITE-ProRule" id="PRU00134"/>
    </source>
</evidence>
<evidence type="ECO:0000313" key="8">
    <source>
        <dbReference type="RefSeq" id="XP_002732413.1"/>
    </source>
</evidence>
<dbReference type="SUPFAM" id="SSF144232">
    <property type="entry name" value="HIT/MYND zinc finger-like"/>
    <property type="match status" value="1"/>
</dbReference>
<feature type="compositionally biased region" description="Basic and acidic residues" evidence="5">
    <location>
        <begin position="64"/>
        <end position="75"/>
    </location>
</feature>
<gene>
    <name evidence="8" type="primary">LOC100366649</name>
</gene>
<dbReference type="RefSeq" id="XP_002732413.1">
    <property type="nucleotide sequence ID" value="XM_002732367.2"/>
</dbReference>
<keyword evidence="2 4" id="KW-0863">Zinc-finger</keyword>
<sequence>MSAASEGSETRQKQANVCCLVCQKRGKILKRCTKCHDAFYCSRECQIQDWPSHRSSCKPLKTSTDTEKDAVKTNKTESNNCAASQKSPKIIQRTKLTDSERQNNVDEVPNDLRHSDLKCIWTDCKDGNMPTVNNSSGLLTEGSLDLASIEEQVDQSHTITIKHMKLKHKVKITESWNSEKMFCHVCDFLRIPVDKIKLVHKGKLMKKENLKEFVRERAVFQAFGEVAENEDDLLTGDVDLICKQLSCERNAAIRALRKTGNVVDAIFYIANA</sequence>
<evidence type="ECO:0000313" key="7">
    <source>
        <dbReference type="Proteomes" id="UP000694865"/>
    </source>
</evidence>
<name>A0ABM0GLA0_SACKO</name>
<keyword evidence="1" id="KW-0479">Metal-binding</keyword>
<keyword evidence="7" id="KW-1185">Reference proteome</keyword>
<dbReference type="GeneID" id="100366649"/>
<feature type="domain" description="MYND-type" evidence="6">
    <location>
        <begin position="19"/>
        <end position="57"/>
    </location>
</feature>
<evidence type="ECO:0000256" key="5">
    <source>
        <dbReference type="SAM" id="MobiDB-lite"/>
    </source>
</evidence>
<evidence type="ECO:0000256" key="3">
    <source>
        <dbReference type="ARBA" id="ARBA00022833"/>
    </source>
</evidence>
<evidence type="ECO:0000256" key="2">
    <source>
        <dbReference type="ARBA" id="ARBA00022771"/>
    </source>
</evidence>
<dbReference type="InterPro" id="IPR029071">
    <property type="entry name" value="Ubiquitin-like_domsf"/>
</dbReference>
<accession>A0ABM0GLA0</accession>
<protein>
    <submittedName>
        <fullName evidence="8">Uncharacterized protein LOC100366649</fullName>
    </submittedName>
</protein>
<feature type="region of interest" description="Disordered" evidence="5">
    <location>
        <begin position="52"/>
        <end position="88"/>
    </location>
</feature>
<dbReference type="SUPFAM" id="SSF54236">
    <property type="entry name" value="Ubiquitin-like"/>
    <property type="match status" value="1"/>
</dbReference>
<dbReference type="InterPro" id="IPR002893">
    <property type="entry name" value="Znf_MYND"/>
</dbReference>
<dbReference type="Gene3D" id="6.10.140.2220">
    <property type="match status" value="1"/>
</dbReference>
<dbReference type="Gene3D" id="3.10.20.90">
    <property type="entry name" value="Phosphatidylinositol 3-kinase Catalytic Subunit, Chain A, domain 1"/>
    <property type="match status" value="1"/>
</dbReference>